<dbReference type="HOGENOM" id="CLU_2997177_0_0_1"/>
<dbReference type="RefSeq" id="XP_007403469.1">
    <property type="nucleotide sequence ID" value="XM_007403407.1"/>
</dbReference>
<proteinExistence type="predicted"/>
<evidence type="ECO:0000256" key="1">
    <source>
        <dbReference type="SAM" id="MobiDB-lite"/>
    </source>
</evidence>
<dbReference type="InParanoid" id="K5VN06"/>
<sequence length="57" mass="6192">MRDEKKCAAPLTVPRSAYSSKRGPTRHTPFATHVNTPFATHVGGSAAETSSDRVRHD</sequence>
<evidence type="ECO:0000313" key="2">
    <source>
        <dbReference type="EMBL" id="EKM47979.1"/>
    </source>
</evidence>
<keyword evidence="3" id="KW-1185">Reference proteome</keyword>
<dbReference type="EMBL" id="JH931598">
    <property type="protein sequence ID" value="EKM47979.1"/>
    <property type="molecule type" value="Genomic_DNA"/>
</dbReference>
<dbReference type="GeneID" id="18912158"/>
<feature type="region of interest" description="Disordered" evidence="1">
    <location>
        <begin position="1"/>
        <end position="57"/>
    </location>
</feature>
<protein>
    <submittedName>
        <fullName evidence="2">Uncharacterized protein</fullName>
    </submittedName>
</protein>
<dbReference type="Proteomes" id="UP000008370">
    <property type="component" value="Unassembled WGS sequence"/>
</dbReference>
<accession>K5VN06</accession>
<organism evidence="2 3">
    <name type="scientific">Phanerochaete carnosa (strain HHB-10118-sp)</name>
    <name type="common">White-rot fungus</name>
    <name type="synonym">Peniophora carnosa</name>
    <dbReference type="NCBI Taxonomy" id="650164"/>
    <lineage>
        <taxon>Eukaryota</taxon>
        <taxon>Fungi</taxon>
        <taxon>Dikarya</taxon>
        <taxon>Basidiomycota</taxon>
        <taxon>Agaricomycotina</taxon>
        <taxon>Agaricomycetes</taxon>
        <taxon>Polyporales</taxon>
        <taxon>Phanerochaetaceae</taxon>
        <taxon>Phanerochaete</taxon>
    </lineage>
</organism>
<name>K5VN06_PHACS</name>
<dbReference type="KEGG" id="pco:PHACADRAFT_203421"/>
<reference evidence="2 3" key="1">
    <citation type="journal article" date="2012" name="BMC Genomics">
        <title>Comparative genomics of the white-rot fungi, Phanerochaete carnosa and P. chrysosporium, to elucidate the genetic basis of the distinct wood types they colonize.</title>
        <authorList>
            <person name="Suzuki H."/>
            <person name="MacDonald J."/>
            <person name="Syed K."/>
            <person name="Salamov A."/>
            <person name="Hori C."/>
            <person name="Aerts A."/>
            <person name="Henrissat B."/>
            <person name="Wiebenga A."/>
            <person name="vanKuyk P.A."/>
            <person name="Barry K."/>
            <person name="Lindquist E."/>
            <person name="LaButti K."/>
            <person name="Lapidus A."/>
            <person name="Lucas S."/>
            <person name="Coutinho P."/>
            <person name="Gong Y."/>
            <person name="Samejima M."/>
            <person name="Mahadevan R."/>
            <person name="Abou-Zaid M."/>
            <person name="de Vries R.P."/>
            <person name="Igarashi K."/>
            <person name="Yadav J.S."/>
            <person name="Grigoriev I.V."/>
            <person name="Master E.R."/>
        </authorList>
    </citation>
    <scope>NUCLEOTIDE SEQUENCE [LARGE SCALE GENOMIC DNA]</scope>
    <source>
        <strain evidence="2 3">HHB-10118-sp</strain>
    </source>
</reference>
<dbReference type="AlphaFoldDB" id="K5VN06"/>
<gene>
    <name evidence="2" type="ORF">PHACADRAFT_203421</name>
</gene>
<evidence type="ECO:0000313" key="3">
    <source>
        <dbReference type="Proteomes" id="UP000008370"/>
    </source>
</evidence>